<dbReference type="KEGG" id="hch:HCH_02790"/>
<evidence type="ECO:0000313" key="3">
    <source>
        <dbReference type="Proteomes" id="UP000000238"/>
    </source>
</evidence>
<evidence type="ECO:0000256" key="1">
    <source>
        <dbReference type="SAM" id="Coils"/>
    </source>
</evidence>
<dbReference type="PROSITE" id="PS51257">
    <property type="entry name" value="PROKAR_LIPOPROTEIN"/>
    <property type="match status" value="1"/>
</dbReference>
<organism evidence="2 3">
    <name type="scientific">Hahella chejuensis (strain KCTC 2396)</name>
    <dbReference type="NCBI Taxonomy" id="349521"/>
    <lineage>
        <taxon>Bacteria</taxon>
        <taxon>Pseudomonadati</taxon>
        <taxon>Pseudomonadota</taxon>
        <taxon>Gammaproteobacteria</taxon>
        <taxon>Oceanospirillales</taxon>
        <taxon>Hahellaceae</taxon>
        <taxon>Hahella</taxon>
    </lineage>
</organism>
<proteinExistence type="predicted"/>
<dbReference type="EMBL" id="CP000155">
    <property type="protein sequence ID" value="ABC29569.1"/>
    <property type="molecule type" value="Genomic_DNA"/>
</dbReference>
<reference evidence="2 3" key="1">
    <citation type="journal article" date="2005" name="Nucleic Acids Res.">
        <title>Genomic blueprint of Hahella chejuensis, a marine microbe producing an algicidal agent.</title>
        <authorList>
            <person name="Jeong H."/>
            <person name="Yim J.H."/>
            <person name="Lee C."/>
            <person name="Choi S.-H."/>
            <person name="Park Y.K."/>
            <person name="Yoon S.H."/>
            <person name="Hur C.-G."/>
            <person name="Kang H.-Y."/>
            <person name="Kim D."/>
            <person name="Lee H.H."/>
            <person name="Park K.H."/>
            <person name="Park S.-H."/>
            <person name="Park H.-S."/>
            <person name="Lee H.K."/>
            <person name="Oh T.K."/>
            <person name="Kim J.F."/>
        </authorList>
    </citation>
    <scope>NUCLEOTIDE SEQUENCE [LARGE SCALE GENOMIC DNA]</scope>
    <source>
        <strain evidence="2 3">KCTC 2396</strain>
    </source>
</reference>
<name>Q2SIF5_HAHCH</name>
<dbReference type="AlphaFoldDB" id="Q2SIF5"/>
<dbReference type="OrthoDB" id="8457228at2"/>
<dbReference type="STRING" id="349521.HCH_02790"/>
<dbReference type="eggNOG" id="ENOG5033ANP">
    <property type="taxonomic scope" value="Bacteria"/>
</dbReference>
<dbReference type="RefSeq" id="WP_011396638.1">
    <property type="nucleotide sequence ID" value="NC_007645.1"/>
</dbReference>
<feature type="coiled-coil region" evidence="1">
    <location>
        <begin position="86"/>
        <end position="177"/>
    </location>
</feature>
<dbReference type="Proteomes" id="UP000000238">
    <property type="component" value="Chromosome"/>
</dbReference>
<evidence type="ECO:0000313" key="2">
    <source>
        <dbReference type="EMBL" id="ABC29569.1"/>
    </source>
</evidence>
<dbReference type="HOGENOM" id="CLU_1473222_0_0_6"/>
<gene>
    <name evidence="2" type="ordered locus">HCH_02790</name>
</gene>
<sequence length="183" mass="20301">MTLRTLSAGLIAASFLLGGCAHQPNTDNNPRKGGFFEGLYGVYGGDYEARKVGKERELGEVNAETAEVEAGNRKLEMTKAERTAALKIQRAELNKLRKQLDKASNNLSALKQKVNAQESSKQELQDKVAELEYAMNNLKVKLGRAEVGSEVMSAEDMGALERQRDNLLDEYQLLQERADLQLQ</sequence>
<evidence type="ECO:0008006" key="4">
    <source>
        <dbReference type="Google" id="ProtNLM"/>
    </source>
</evidence>
<protein>
    <recommendedName>
        <fullName evidence="4">Lipoprotein</fullName>
    </recommendedName>
</protein>
<accession>Q2SIF5</accession>
<dbReference type="Gene3D" id="1.20.5.340">
    <property type="match status" value="1"/>
</dbReference>
<keyword evidence="3" id="KW-1185">Reference proteome</keyword>
<keyword evidence="1" id="KW-0175">Coiled coil</keyword>